<dbReference type="EMBL" id="JAZGQK010000008">
    <property type="protein sequence ID" value="MEE6259140.1"/>
    <property type="molecule type" value="Genomic_DNA"/>
</dbReference>
<sequence>MLNLLLAVPLSPLRGLTALARVLQTQAERELHDPVQIQRQLEELEHAAAVGELSPAELADAQQRILDRLIG</sequence>
<name>A0ABU7RRK6_9ACTN</name>
<evidence type="ECO:0000313" key="2">
    <source>
        <dbReference type="Proteomes" id="UP001332243"/>
    </source>
</evidence>
<evidence type="ECO:0000313" key="1">
    <source>
        <dbReference type="EMBL" id="MEE6259140.1"/>
    </source>
</evidence>
<gene>
    <name evidence="1" type="ORF">V1633_11655</name>
</gene>
<dbReference type="Proteomes" id="UP001332243">
    <property type="component" value="Unassembled WGS sequence"/>
</dbReference>
<protein>
    <submittedName>
        <fullName evidence="1">Gas vesicle protein GvpG</fullName>
    </submittedName>
</protein>
<reference evidence="1 2" key="1">
    <citation type="submission" date="2024-01" db="EMBL/GenBank/DDBJ databases">
        <title>Genome insights into Plantactinospora sonchi sp. nov.</title>
        <authorList>
            <person name="Wang L."/>
        </authorList>
    </citation>
    <scope>NUCLEOTIDE SEQUENCE [LARGE SCALE GENOMIC DNA]</scope>
    <source>
        <strain evidence="1 2">NEAU-QY2</strain>
    </source>
</reference>
<keyword evidence="2" id="KW-1185">Reference proteome</keyword>
<dbReference type="RefSeq" id="WP_331214268.1">
    <property type="nucleotide sequence ID" value="NZ_JAZGQK010000008.1"/>
</dbReference>
<comment type="caution">
    <text evidence="1">The sequence shown here is derived from an EMBL/GenBank/DDBJ whole genome shotgun (WGS) entry which is preliminary data.</text>
</comment>
<accession>A0ABU7RRK6</accession>
<organism evidence="1 2">
    <name type="scientific">Plantactinospora sonchi</name>
    <dbReference type="NCBI Taxonomy" id="1544735"/>
    <lineage>
        <taxon>Bacteria</taxon>
        <taxon>Bacillati</taxon>
        <taxon>Actinomycetota</taxon>
        <taxon>Actinomycetes</taxon>
        <taxon>Micromonosporales</taxon>
        <taxon>Micromonosporaceae</taxon>
        <taxon>Plantactinospora</taxon>
    </lineage>
</organism>
<dbReference type="InterPro" id="IPR007804">
    <property type="entry name" value="GvpG"/>
</dbReference>
<proteinExistence type="predicted"/>
<dbReference type="Pfam" id="PF05120">
    <property type="entry name" value="GvpG"/>
    <property type="match status" value="1"/>
</dbReference>